<comment type="caution">
    <text evidence="3">The sequence shown here is derived from an EMBL/GenBank/DDBJ whole genome shotgun (WGS) entry which is preliminary data.</text>
</comment>
<dbReference type="SUPFAM" id="SSF54695">
    <property type="entry name" value="POZ domain"/>
    <property type="match status" value="1"/>
</dbReference>
<name>A0A3M7CYS8_HORWE</name>
<proteinExistence type="predicted"/>
<feature type="domain" description="BTB" evidence="2">
    <location>
        <begin position="51"/>
        <end position="118"/>
    </location>
</feature>
<protein>
    <recommendedName>
        <fullName evidence="2">BTB domain-containing protein</fullName>
    </recommendedName>
</protein>
<sequence>MNGAPLTAPATTMANNNNNANKSSPGNFIKSEPLSPLLNGLKRAFNSDKHTDLTIICQGRQWKVHKVLLCAQSEWFETSCAGCWKEGQEGTITFKDDHPQVIEAMLRWFYEHDYGTSQDTKWPLDFDVQVYAVAEKYLLPNLKHLAATNFEQRAEKNWKSKDFETAVMNTYEYLLDSDGTLMQTIARIVSKHRKDLFHPVTGSLELKALAVRIPEFGSDVLRASIDAEGGSYYAKYRCPRCRKRFRIKTGTYSFVCPNGCIGARTMKFWAQHKAT</sequence>
<dbReference type="PROSITE" id="PS50097">
    <property type="entry name" value="BTB"/>
    <property type="match status" value="1"/>
</dbReference>
<feature type="compositionally biased region" description="Low complexity" evidence="1">
    <location>
        <begin position="1"/>
        <end position="21"/>
    </location>
</feature>
<dbReference type="PANTHER" id="PTHR47843:SF5">
    <property type="entry name" value="BTB_POZ DOMAIN PROTEIN"/>
    <property type="match status" value="1"/>
</dbReference>
<gene>
    <name evidence="3" type="ORF">D0863_12745</name>
</gene>
<dbReference type="EMBL" id="QWIP01000674">
    <property type="protein sequence ID" value="RMY57114.1"/>
    <property type="molecule type" value="Genomic_DNA"/>
</dbReference>
<dbReference type="Pfam" id="PF00651">
    <property type="entry name" value="BTB"/>
    <property type="match status" value="1"/>
</dbReference>
<dbReference type="InterPro" id="IPR000210">
    <property type="entry name" value="BTB/POZ_dom"/>
</dbReference>
<dbReference type="VEuPathDB" id="FungiDB:BTJ68_08501"/>
<evidence type="ECO:0000259" key="2">
    <source>
        <dbReference type="PROSITE" id="PS50097"/>
    </source>
</evidence>
<accession>A0A3M7CYS8</accession>
<evidence type="ECO:0000256" key="1">
    <source>
        <dbReference type="SAM" id="MobiDB-lite"/>
    </source>
</evidence>
<evidence type="ECO:0000313" key="3">
    <source>
        <dbReference type="EMBL" id="RMY57114.1"/>
    </source>
</evidence>
<reference evidence="3 4" key="1">
    <citation type="journal article" date="2018" name="BMC Genomics">
        <title>Genomic evidence for intraspecific hybridization in a clonal and extremely halotolerant yeast.</title>
        <authorList>
            <person name="Gostincar C."/>
            <person name="Stajich J.E."/>
            <person name="Zupancic J."/>
            <person name="Zalar P."/>
            <person name="Gunde-Cimerman N."/>
        </authorList>
    </citation>
    <scope>NUCLEOTIDE SEQUENCE [LARGE SCALE GENOMIC DNA]</scope>
    <source>
        <strain evidence="3 4">EXF-2682</strain>
    </source>
</reference>
<dbReference type="CDD" id="cd18186">
    <property type="entry name" value="BTB_POZ_ZBTB_KLHL-like"/>
    <property type="match status" value="1"/>
</dbReference>
<dbReference type="AlphaFoldDB" id="A0A3M7CYS8"/>
<evidence type="ECO:0000313" key="4">
    <source>
        <dbReference type="Proteomes" id="UP000269276"/>
    </source>
</evidence>
<dbReference type="InterPro" id="IPR011333">
    <property type="entry name" value="SKP1/BTB/POZ_sf"/>
</dbReference>
<dbReference type="Gene3D" id="3.30.710.10">
    <property type="entry name" value="Potassium Channel Kv1.1, Chain A"/>
    <property type="match status" value="1"/>
</dbReference>
<dbReference type="Proteomes" id="UP000269276">
    <property type="component" value="Unassembled WGS sequence"/>
</dbReference>
<dbReference type="OrthoDB" id="6359816at2759"/>
<dbReference type="SMART" id="SM00225">
    <property type="entry name" value="BTB"/>
    <property type="match status" value="1"/>
</dbReference>
<feature type="region of interest" description="Disordered" evidence="1">
    <location>
        <begin position="1"/>
        <end position="28"/>
    </location>
</feature>
<dbReference type="PANTHER" id="PTHR47843">
    <property type="entry name" value="BTB DOMAIN-CONTAINING PROTEIN-RELATED"/>
    <property type="match status" value="1"/>
</dbReference>
<organism evidence="3 4">
    <name type="scientific">Hortaea werneckii</name>
    <name type="common">Black yeast</name>
    <name type="synonym">Cladosporium werneckii</name>
    <dbReference type="NCBI Taxonomy" id="91943"/>
    <lineage>
        <taxon>Eukaryota</taxon>
        <taxon>Fungi</taxon>
        <taxon>Dikarya</taxon>
        <taxon>Ascomycota</taxon>
        <taxon>Pezizomycotina</taxon>
        <taxon>Dothideomycetes</taxon>
        <taxon>Dothideomycetidae</taxon>
        <taxon>Mycosphaerellales</taxon>
        <taxon>Teratosphaeriaceae</taxon>
        <taxon>Hortaea</taxon>
    </lineage>
</organism>